<evidence type="ECO:0000313" key="2">
    <source>
        <dbReference type="Proteomes" id="UP000264880"/>
    </source>
</evidence>
<name>A0AAC9XKJ5_9SPIR</name>
<dbReference type="AlphaFoldDB" id="A0AAC9XKJ5"/>
<evidence type="ECO:0008006" key="3">
    <source>
        <dbReference type="Google" id="ProtNLM"/>
    </source>
</evidence>
<dbReference type="Proteomes" id="UP000264880">
    <property type="component" value="Chromosome"/>
</dbReference>
<dbReference type="KEGG" id="bhp:BHAMNSH16_06585"/>
<evidence type="ECO:0000313" key="1">
    <source>
        <dbReference type="EMBL" id="ASJ21328.1"/>
    </source>
</evidence>
<dbReference type="PROSITE" id="PS51257">
    <property type="entry name" value="PROKAR_LIPOPROTEIN"/>
    <property type="match status" value="1"/>
</dbReference>
<keyword evidence="2" id="KW-1185">Reference proteome</keyword>
<dbReference type="PANTHER" id="PTHR35271">
    <property type="entry name" value="ABC TRANSPORTER, SUBSTRATE-BINDING LIPOPROTEIN-RELATED"/>
    <property type="match status" value="1"/>
</dbReference>
<organism evidence="1 2">
    <name type="scientific">Brachyspira hampsonii</name>
    <dbReference type="NCBI Taxonomy" id="1287055"/>
    <lineage>
        <taxon>Bacteria</taxon>
        <taxon>Pseudomonadati</taxon>
        <taxon>Spirochaetota</taxon>
        <taxon>Spirochaetia</taxon>
        <taxon>Brachyspirales</taxon>
        <taxon>Brachyspiraceae</taxon>
        <taxon>Brachyspira</taxon>
    </lineage>
</organism>
<dbReference type="Pfam" id="PF04392">
    <property type="entry name" value="ABC_sub_bind"/>
    <property type="match status" value="1"/>
</dbReference>
<protein>
    <recommendedName>
        <fullName evidence="3">ABC transporter substrate-binding protein</fullName>
    </recommendedName>
</protein>
<reference evidence="1 2" key="1">
    <citation type="submission" date="2017-02" db="EMBL/GenBank/DDBJ databases">
        <title>Complete genome sequence of Brachyspira hampsonii genomovar I strain NSH-16 (ATCC BAA-2463).</title>
        <authorList>
            <person name="Mirajkar N.S."/>
            <person name="Gebhart C.J."/>
        </authorList>
    </citation>
    <scope>NUCLEOTIDE SEQUENCE [LARGE SCALE GENOMIC DNA]</scope>
    <source>
        <strain evidence="1 2">NSH-16</strain>
    </source>
</reference>
<dbReference type="RefSeq" id="WP_008729320.1">
    <property type="nucleotide sequence ID" value="NZ_CP019914.1"/>
</dbReference>
<dbReference type="Gene3D" id="3.40.50.2300">
    <property type="match status" value="2"/>
</dbReference>
<proteinExistence type="predicted"/>
<gene>
    <name evidence="1" type="ORF">BHAMNSH16_06585</name>
</gene>
<dbReference type="EMBL" id="CP019914">
    <property type="protein sequence ID" value="ASJ21328.1"/>
    <property type="molecule type" value="Genomic_DNA"/>
</dbReference>
<dbReference type="PANTHER" id="PTHR35271:SF1">
    <property type="entry name" value="ABC TRANSPORTER, SUBSTRATE-BINDING LIPOPROTEIN"/>
    <property type="match status" value="1"/>
</dbReference>
<sequence>MITNNLKIILLLLILFLVSCGNEENSKKTTIISIIKEKNSRTYDSIEKGLLDQISSDKIDVNINFYELDNDDLSIIKTANNVRDDNSNIAIIIGENATLLSMNIIVPQSIIFAGSFDNLSLSSITKNKIQNNNITGVYVYLDITKYIKIISENDVKSIAYLYTKNSAMSANISTYITKYCSNENIVYYPLEIEKDFNLYNIENIIKLKDIDYMILANEEYINNNIYSIAHLCDKYSIPLINTDISEAVNTTVLFSLDFNYYYLGRQLALLLNDVINNNGKTEGLNFVKLSDSYRILINEDIAKEYNIKFTKEILDKSSIVIRDGKVIRK</sequence>
<accession>A0AAC9XKJ5</accession>
<dbReference type="InterPro" id="IPR007487">
    <property type="entry name" value="ABC_transpt-TYRBP-like"/>
</dbReference>